<dbReference type="AlphaFoldDB" id="A0A4V2ETH9"/>
<protein>
    <submittedName>
        <fullName evidence="1">Sulfur carrier protein</fullName>
    </submittedName>
</protein>
<reference evidence="1 2" key="1">
    <citation type="submission" date="2019-02" db="EMBL/GenBank/DDBJ databases">
        <title>Genomic Encyclopedia of Type Strains, Phase IV (KMG-IV): sequencing the most valuable type-strain genomes for metagenomic binning, comparative biology and taxonomic classification.</title>
        <authorList>
            <person name="Goeker M."/>
        </authorList>
    </citation>
    <scope>NUCLEOTIDE SEQUENCE [LARGE SCALE GENOMIC DNA]</scope>
    <source>
        <strain evidence="1 2">DSM 101727</strain>
    </source>
</reference>
<evidence type="ECO:0000313" key="1">
    <source>
        <dbReference type="EMBL" id="RZS41133.1"/>
    </source>
</evidence>
<gene>
    <name evidence="1" type="ORF">EV193_103452</name>
</gene>
<organism evidence="1 2">
    <name type="scientific">Herbihabitans rhizosphaerae</name>
    <dbReference type="NCBI Taxonomy" id="1872711"/>
    <lineage>
        <taxon>Bacteria</taxon>
        <taxon>Bacillati</taxon>
        <taxon>Actinomycetota</taxon>
        <taxon>Actinomycetes</taxon>
        <taxon>Pseudonocardiales</taxon>
        <taxon>Pseudonocardiaceae</taxon>
        <taxon>Herbihabitans</taxon>
    </lineage>
</organism>
<evidence type="ECO:0000313" key="2">
    <source>
        <dbReference type="Proteomes" id="UP000294257"/>
    </source>
</evidence>
<dbReference type="InterPro" id="IPR003749">
    <property type="entry name" value="ThiS/MoaD-like"/>
</dbReference>
<dbReference type="InterPro" id="IPR016155">
    <property type="entry name" value="Mopterin_synth/thiamin_S_b"/>
</dbReference>
<dbReference type="SUPFAM" id="SSF54285">
    <property type="entry name" value="MoaD/ThiS"/>
    <property type="match status" value="1"/>
</dbReference>
<dbReference type="InterPro" id="IPR010035">
    <property type="entry name" value="Thi_S"/>
</dbReference>
<dbReference type="OrthoDB" id="163636at2"/>
<dbReference type="EMBL" id="SGWQ01000003">
    <property type="protein sequence ID" value="RZS41133.1"/>
    <property type="molecule type" value="Genomic_DNA"/>
</dbReference>
<proteinExistence type="predicted"/>
<dbReference type="PANTHER" id="PTHR34472">
    <property type="entry name" value="SULFUR CARRIER PROTEIN THIS"/>
    <property type="match status" value="1"/>
</dbReference>
<dbReference type="NCBIfam" id="TIGR01683">
    <property type="entry name" value="thiS"/>
    <property type="match status" value="1"/>
</dbReference>
<comment type="caution">
    <text evidence="1">The sequence shown here is derived from an EMBL/GenBank/DDBJ whole genome shotgun (WGS) entry which is preliminary data.</text>
</comment>
<dbReference type="InterPro" id="IPR012675">
    <property type="entry name" value="Beta-grasp_dom_sf"/>
</dbReference>
<dbReference type="Gene3D" id="3.10.20.30">
    <property type="match status" value="1"/>
</dbReference>
<dbReference type="Pfam" id="PF02597">
    <property type="entry name" value="ThiS"/>
    <property type="match status" value="1"/>
</dbReference>
<dbReference type="CDD" id="cd00565">
    <property type="entry name" value="Ubl_ThiS"/>
    <property type="match status" value="1"/>
</dbReference>
<dbReference type="Proteomes" id="UP000294257">
    <property type="component" value="Unassembled WGS sequence"/>
</dbReference>
<name>A0A4V2ETH9_9PSEU</name>
<sequence>MKVRLNDDIVELADGATVADALDHLGYSPNGLAVAVDGEVVPRAAHRKTRLVEGTTVDVLSAVQGG</sequence>
<keyword evidence="2" id="KW-1185">Reference proteome</keyword>
<dbReference type="PANTHER" id="PTHR34472:SF1">
    <property type="entry name" value="SULFUR CARRIER PROTEIN THIS"/>
    <property type="match status" value="1"/>
</dbReference>
<accession>A0A4V2ETH9</accession>
<dbReference type="RefSeq" id="WP_130344085.1">
    <property type="nucleotide sequence ID" value="NZ_SGWQ01000003.1"/>
</dbReference>